<evidence type="ECO:0000313" key="1">
    <source>
        <dbReference type="EMBL" id="KKM79284.1"/>
    </source>
</evidence>
<accession>A0A0F9KAU4</accession>
<reference evidence="1" key="1">
    <citation type="journal article" date="2015" name="Nature">
        <title>Complex archaea that bridge the gap between prokaryotes and eukaryotes.</title>
        <authorList>
            <person name="Spang A."/>
            <person name="Saw J.H."/>
            <person name="Jorgensen S.L."/>
            <person name="Zaremba-Niedzwiedzka K."/>
            <person name="Martijn J."/>
            <person name="Lind A.E."/>
            <person name="van Eijk R."/>
            <person name="Schleper C."/>
            <person name="Guy L."/>
            <person name="Ettema T.J."/>
        </authorList>
    </citation>
    <scope>NUCLEOTIDE SEQUENCE</scope>
</reference>
<name>A0A0F9KAU4_9ZZZZ</name>
<dbReference type="AlphaFoldDB" id="A0A0F9KAU4"/>
<proteinExistence type="predicted"/>
<sequence length="205" mass="23193">MKSRLDRQDSQIRQLQQSNKDFGEYQGALLAKEKSRNAELLAKLETQRATAVTDADGAEFTRVDREIQRVREDLNAPEPRNNGGNQLDPLQQAFLLNNEWYNTNEKLATYADGVAEQVINSGYTGPAYYSELTRRVKDAFPEEFQNKRQTQANTVESGGELETKGSEIERTYAALPADAKKACDGFVKDGFTTQDEYVANYEFEE</sequence>
<dbReference type="EMBL" id="LAZR01008355">
    <property type="protein sequence ID" value="KKM79284.1"/>
    <property type="molecule type" value="Genomic_DNA"/>
</dbReference>
<comment type="caution">
    <text evidence="1">The sequence shown here is derived from an EMBL/GenBank/DDBJ whole genome shotgun (WGS) entry which is preliminary data.</text>
</comment>
<organism evidence="1">
    <name type="scientific">marine sediment metagenome</name>
    <dbReference type="NCBI Taxonomy" id="412755"/>
    <lineage>
        <taxon>unclassified sequences</taxon>
        <taxon>metagenomes</taxon>
        <taxon>ecological metagenomes</taxon>
    </lineage>
</organism>
<protein>
    <submittedName>
        <fullName evidence="1">Uncharacterized protein</fullName>
    </submittedName>
</protein>
<gene>
    <name evidence="1" type="ORF">LCGC14_1351450</name>
</gene>